<dbReference type="Proteomes" id="UP000228934">
    <property type="component" value="Unassembled WGS sequence"/>
</dbReference>
<evidence type="ECO:0000256" key="1">
    <source>
        <dbReference type="SAM" id="MobiDB-lite"/>
    </source>
</evidence>
<dbReference type="AlphaFoldDB" id="A0A2G9SBQ9"/>
<feature type="compositionally biased region" description="Polar residues" evidence="1">
    <location>
        <begin position="187"/>
        <end position="200"/>
    </location>
</feature>
<gene>
    <name evidence="2" type="ORF">AB205_0129580</name>
</gene>
<feature type="non-terminal residue" evidence="2">
    <location>
        <position position="267"/>
    </location>
</feature>
<sequence length="267" mass="29544">MMENQPPLTSPGLSKMAKLSEGSTIAVYSLPEHNTITSPLAAKLPLLEDGNMTHTQEKVNKVPTLCQEHHSPSDIPTSHLPQYTFFHAMDKLSGGENISHLDVSSPRGHTQHLFTSVKKEPVTAEAQFSRNGVSLPAHELKNISSSSMKVPHSHVSDSDSFSHFTQYLSNIKEEPLSEEDPNHPDKSSPTGQTHYPSSLGTEGMVSAEEHVGYYDTSNSNLHTHCPSTQGKKESLLAEEHLPHYDVSTSISRNRKTVFFPLYTYLYP</sequence>
<evidence type="ECO:0000313" key="2">
    <source>
        <dbReference type="EMBL" id="PIO37608.1"/>
    </source>
</evidence>
<proteinExistence type="predicted"/>
<feature type="compositionally biased region" description="Basic and acidic residues" evidence="1">
    <location>
        <begin position="175"/>
        <end position="186"/>
    </location>
</feature>
<keyword evidence="3" id="KW-1185">Reference proteome</keyword>
<reference evidence="3" key="1">
    <citation type="journal article" date="2017" name="Nat. Commun.">
        <title>The North American bullfrog draft genome provides insight into hormonal regulation of long noncoding RNA.</title>
        <authorList>
            <person name="Hammond S.A."/>
            <person name="Warren R.L."/>
            <person name="Vandervalk B.P."/>
            <person name="Kucuk E."/>
            <person name="Khan H."/>
            <person name="Gibb E.A."/>
            <person name="Pandoh P."/>
            <person name="Kirk H."/>
            <person name="Zhao Y."/>
            <person name="Jones M."/>
            <person name="Mungall A.J."/>
            <person name="Coope R."/>
            <person name="Pleasance S."/>
            <person name="Moore R.A."/>
            <person name="Holt R.A."/>
            <person name="Round J.M."/>
            <person name="Ohora S."/>
            <person name="Walle B.V."/>
            <person name="Veldhoen N."/>
            <person name="Helbing C.C."/>
            <person name="Birol I."/>
        </authorList>
    </citation>
    <scope>NUCLEOTIDE SEQUENCE [LARGE SCALE GENOMIC DNA]</scope>
</reference>
<protein>
    <submittedName>
        <fullName evidence="2">Uncharacterized protein</fullName>
    </submittedName>
</protein>
<dbReference type="EMBL" id="KV925391">
    <property type="protein sequence ID" value="PIO37608.1"/>
    <property type="molecule type" value="Genomic_DNA"/>
</dbReference>
<evidence type="ECO:0000313" key="3">
    <source>
        <dbReference type="Proteomes" id="UP000228934"/>
    </source>
</evidence>
<name>A0A2G9SBQ9_AQUCT</name>
<organism evidence="2 3">
    <name type="scientific">Aquarana catesbeiana</name>
    <name type="common">American bullfrog</name>
    <name type="synonym">Rana catesbeiana</name>
    <dbReference type="NCBI Taxonomy" id="8400"/>
    <lineage>
        <taxon>Eukaryota</taxon>
        <taxon>Metazoa</taxon>
        <taxon>Chordata</taxon>
        <taxon>Craniata</taxon>
        <taxon>Vertebrata</taxon>
        <taxon>Euteleostomi</taxon>
        <taxon>Amphibia</taxon>
        <taxon>Batrachia</taxon>
        <taxon>Anura</taxon>
        <taxon>Neobatrachia</taxon>
        <taxon>Ranoidea</taxon>
        <taxon>Ranidae</taxon>
        <taxon>Aquarana</taxon>
    </lineage>
</organism>
<accession>A0A2G9SBQ9</accession>
<feature type="region of interest" description="Disordered" evidence="1">
    <location>
        <begin position="175"/>
        <end position="200"/>
    </location>
</feature>